<dbReference type="SUPFAM" id="SSF53335">
    <property type="entry name" value="S-adenosyl-L-methionine-dependent methyltransferases"/>
    <property type="match status" value="1"/>
</dbReference>
<comment type="caution">
    <text evidence="3">The sequence shown here is derived from an EMBL/GenBank/DDBJ whole genome shotgun (WGS) entry which is preliminary data.</text>
</comment>
<evidence type="ECO:0000313" key="4">
    <source>
        <dbReference type="Proteomes" id="UP000327011"/>
    </source>
</evidence>
<organism evidence="3 4">
    <name type="scientific">Microbispora cellulosiformans</name>
    <dbReference type="NCBI Taxonomy" id="2614688"/>
    <lineage>
        <taxon>Bacteria</taxon>
        <taxon>Bacillati</taxon>
        <taxon>Actinomycetota</taxon>
        <taxon>Actinomycetes</taxon>
        <taxon>Streptosporangiales</taxon>
        <taxon>Streptosporangiaceae</taxon>
        <taxon>Microbispora</taxon>
    </lineage>
</organism>
<evidence type="ECO:0000256" key="1">
    <source>
        <dbReference type="ARBA" id="ARBA00022679"/>
    </source>
</evidence>
<feature type="domain" description="Methyltransferase" evidence="2">
    <location>
        <begin position="52"/>
        <end position="141"/>
    </location>
</feature>
<dbReference type="Pfam" id="PF13649">
    <property type="entry name" value="Methyltransf_25"/>
    <property type="match status" value="1"/>
</dbReference>
<dbReference type="Gene3D" id="3.40.50.150">
    <property type="entry name" value="Vaccinia Virus protein VP39"/>
    <property type="match status" value="1"/>
</dbReference>
<accession>A0A5J5JQR5</accession>
<dbReference type="GO" id="GO:0032259">
    <property type="term" value="P:methylation"/>
    <property type="evidence" value="ECO:0007669"/>
    <property type="project" value="UniProtKB-KW"/>
</dbReference>
<dbReference type="Proteomes" id="UP000327011">
    <property type="component" value="Unassembled WGS sequence"/>
</dbReference>
<dbReference type="InterPro" id="IPR029063">
    <property type="entry name" value="SAM-dependent_MTases_sf"/>
</dbReference>
<evidence type="ECO:0000259" key="2">
    <source>
        <dbReference type="Pfam" id="PF13649"/>
    </source>
</evidence>
<dbReference type="InterPro" id="IPR041698">
    <property type="entry name" value="Methyltransf_25"/>
</dbReference>
<name>A0A5J5JQR5_9ACTN</name>
<sequence length="274" mass="29804">MNDVSVSEGVAYVYDSEWQLETRRLLANQVIWDAGTIDHLERLGVRDGWRCLEVGAGCGSIAGWLADRSGPGGRVVAADLSTERLGWLAERGVEVWRHDVRSDPLPAEAFDLIHARMLLQHLGEGRDAVVRRLAGALRPGGFLYVEDTDPSPVFRGTTDQDALSAVKAAGYQIMREAGFDDRGGQSDIETLLRCGFSDIVADGRVAVIRGGSAEAENYLLWLDYLAPRMRAAGLVGDAGIAAARRLLQDPDHRWLSQVMLSVVGRKGGRADDGH</sequence>
<gene>
    <name evidence="3" type="ORF">F5972_35840</name>
</gene>
<keyword evidence="4" id="KW-1185">Reference proteome</keyword>
<evidence type="ECO:0000313" key="3">
    <source>
        <dbReference type="EMBL" id="KAA9373298.1"/>
    </source>
</evidence>
<proteinExistence type="predicted"/>
<dbReference type="GO" id="GO:0008757">
    <property type="term" value="F:S-adenosylmethionine-dependent methyltransferase activity"/>
    <property type="evidence" value="ECO:0007669"/>
    <property type="project" value="InterPro"/>
</dbReference>
<dbReference type="EMBL" id="VYTZ01000025">
    <property type="protein sequence ID" value="KAA9373298.1"/>
    <property type="molecule type" value="Genomic_DNA"/>
</dbReference>
<protein>
    <submittedName>
        <fullName evidence="3">Class I SAM-dependent methyltransferase</fullName>
    </submittedName>
</protein>
<dbReference type="PANTHER" id="PTHR43861">
    <property type="entry name" value="TRANS-ACONITATE 2-METHYLTRANSFERASE-RELATED"/>
    <property type="match status" value="1"/>
</dbReference>
<reference evidence="3 4" key="1">
    <citation type="submission" date="2019-09" db="EMBL/GenBank/DDBJ databases">
        <title>Screening of Novel Bioactive Compounds from Soil-Associated.</title>
        <authorList>
            <person name="Gong X."/>
        </authorList>
    </citation>
    <scope>NUCLEOTIDE SEQUENCE [LARGE SCALE GENOMIC DNA]</scope>
    <source>
        <strain evidence="3 4">Gxj-6</strain>
    </source>
</reference>
<dbReference type="AlphaFoldDB" id="A0A5J5JQR5"/>
<keyword evidence="3" id="KW-0489">Methyltransferase</keyword>
<dbReference type="PANTHER" id="PTHR43861:SF3">
    <property type="entry name" value="PUTATIVE (AFU_ORTHOLOGUE AFUA_2G14390)-RELATED"/>
    <property type="match status" value="1"/>
</dbReference>
<dbReference type="CDD" id="cd02440">
    <property type="entry name" value="AdoMet_MTases"/>
    <property type="match status" value="1"/>
</dbReference>
<keyword evidence="1 3" id="KW-0808">Transferase</keyword>